<dbReference type="EC" id="2.7.13.3" evidence="2"/>
<keyword evidence="13" id="KW-1185">Reference proteome</keyword>
<dbReference type="Proteomes" id="UP001232063">
    <property type="component" value="Unassembled WGS sequence"/>
</dbReference>
<dbReference type="CDD" id="cd16917">
    <property type="entry name" value="HATPase_UhpB-NarQ-NarX-like"/>
    <property type="match status" value="1"/>
</dbReference>
<dbReference type="InterPro" id="IPR011712">
    <property type="entry name" value="Sig_transdc_His_kin_sub3_dim/P"/>
</dbReference>
<organism evidence="12 13">
    <name type="scientific">Xanthocytophaga agilis</name>
    <dbReference type="NCBI Taxonomy" id="3048010"/>
    <lineage>
        <taxon>Bacteria</taxon>
        <taxon>Pseudomonadati</taxon>
        <taxon>Bacteroidota</taxon>
        <taxon>Cytophagia</taxon>
        <taxon>Cytophagales</taxon>
        <taxon>Rhodocytophagaceae</taxon>
        <taxon>Xanthocytophaga</taxon>
    </lineage>
</organism>
<dbReference type="InterPro" id="IPR011990">
    <property type="entry name" value="TPR-like_helical_dom_sf"/>
</dbReference>
<evidence type="ECO:0000256" key="8">
    <source>
        <dbReference type="ARBA" id="ARBA00023012"/>
    </source>
</evidence>
<dbReference type="SUPFAM" id="SSF55874">
    <property type="entry name" value="ATPase domain of HSP90 chaperone/DNA topoisomerase II/histidine kinase"/>
    <property type="match status" value="1"/>
</dbReference>
<keyword evidence="10" id="KW-0812">Transmembrane</keyword>
<sequence>MHPYMWNSLKLFFKSYTTVTFIFLCISQLLIIQVAMGQQPDLTPYKNTPDKINYLRNEISKLGRSGKFSEVIRYAQAGISLSQKTKIDSATAEFTYFMASAYSAQSLIDSSLHYFHKAAQIAPTGSAIQLRTWIQLIYTYNLMGKQDSAYSVLSIAKKVASRAKSTKILGDLEVLEANLLNDGGKFTQSLQAYIRAYQYYQQEKDTSEMASALEGVSLVQNSLANYPKSLAYIQEARTLFIKMQNLDRVANCELTMADLFMTLNQTDSARRYYQQVIDYGKTIEDNYIVGKAYHGLATIAEKQGKTDQAESYLKQSLAIIERTDIKPTIARTQQALGELYVKNEQYELAKKYLESALANQQESERSVDIIDTYLLLAKTHAALKNYTQAYYFQNLYSTERDTLQKKESAKALAEVETQYQVDRKQQEIALLNEKNRSQSLELAVQRRNVFLLIAGLLLSGVAATVGYRRYRLRKRLEMERIRNRIAADFHDELGANLSSIALYSDLLLKNQTAEKERTLPLLENISQQAHGSISSINDLIWTIKPDNDILERTIIRMKEFANPLLESRNIRFVFVADDSLSQAQLDMNIRKFLYLIFKESINNVVKYAKATSVTVQLRESKGIISMEIADDGIGFDPGNVRRGNGLNNMQARASELGGKLVIDSQSGQGTRIRLSFKASS</sequence>
<gene>
    <name evidence="12" type="ORF">QNI22_34575</name>
</gene>
<keyword evidence="6 12" id="KW-0418">Kinase</keyword>
<keyword evidence="5" id="KW-0547">Nucleotide-binding</keyword>
<dbReference type="PANTHER" id="PTHR24421:SF10">
    <property type="entry name" value="NITRATE_NITRITE SENSOR PROTEIN NARQ"/>
    <property type="match status" value="1"/>
</dbReference>
<dbReference type="InterPro" id="IPR005467">
    <property type="entry name" value="His_kinase_dom"/>
</dbReference>
<feature type="transmembrane region" description="Helical" evidence="10">
    <location>
        <begin position="449"/>
        <end position="470"/>
    </location>
</feature>
<evidence type="ECO:0000256" key="9">
    <source>
        <dbReference type="PROSITE-ProRule" id="PRU00339"/>
    </source>
</evidence>
<proteinExistence type="predicted"/>
<comment type="catalytic activity">
    <reaction evidence="1">
        <text>ATP + protein L-histidine = ADP + protein N-phospho-L-histidine.</text>
        <dbReference type="EC" id="2.7.13.3"/>
    </reaction>
</comment>
<dbReference type="GO" id="GO:0000155">
    <property type="term" value="F:phosphorelay sensor kinase activity"/>
    <property type="evidence" value="ECO:0007669"/>
    <property type="project" value="InterPro"/>
</dbReference>
<dbReference type="PROSITE" id="PS50109">
    <property type="entry name" value="HIS_KIN"/>
    <property type="match status" value="1"/>
</dbReference>
<dbReference type="Gene3D" id="1.20.5.1930">
    <property type="match status" value="1"/>
</dbReference>
<accession>A0AAE3RCN2</accession>
<dbReference type="InterPro" id="IPR003594">
    <property type="entry name" value="HATPase_dom"/>
</dbReference>
<keyword evidence="4" id="KW-0808">Transferase</keyword>
<comment type="caution">
    <text evidence="12">The sequence shown here is derived from an EMBL/GenBank/DDBJ whole genome shotgun (WGS) entry which is preliminary data.</text>
</comment>
<evidence type="ECO:0000256" key="7">
    <source>
        <dbReference type="ARBA" id="ARBA00022840"/>
    </source>
</evidence>
<dbReference type="Gene3D" id="3.30.565.10">
    <property type="entry name" value="Histidine kinase-like ATPase, C-terminal domain"/>
    <property type="match status" value="1"/>
</dbReference>
<evidence type="ECO:0000256" key="3">
    <source>
        <dbReference type="ARBA" id="ARBA00022553"/>
    </source>
</evidence>
<evidence type="ECO:0000256" key="6">
    <source>
        <dbReference type="ARBA" id="ARBA00022777"/>
    </source>
</evidence>
<dbReference type="PANTHER" id="PTHR24421">
    <property type="entry name" value="NITRATE/NITRITE SENSOR PROTEIN NARX-RELATED"/>
    <property type="match status" value="1"/>
</dbReference>
<dbReference type="Gene3D" id="1.25.40.10">
    <property type="entry name" value="Tetratricopeptide repeat domain"/>
    <property type="match status" value="2"/>
</dbReference>
<dbReference type="EMBL" id="JASJOU010000018">
    <property type="protein sequence ID" value="MDJ1505834.1"/>
    <property type="molecule type" value="Genomic_DNA"/>
</dbReference>
<dbReference type="Pfam" id="PF02518">
    <property type="entry name" value="HATPase_c"/>
    <property type="match status" value="1"/>
</dbReference>
<dbReference type="SMART" id="SM00387">
    <property type="entry name" value="HATPase_c"/>
    <property type="match status" value="1"/>
</dbReference>
<dbReference type="AlphaFoldDB" id="A0AAE3RCN2"/>
<dbReference type="InterPro" id="IPR050482">
    <property type="entry name" value="Sensor_HK_TwoCompSys"/>
</dbReference>
<dbReference type="InterPro" id="IPR019734">
    <property type="entry name" value="TPR_rpt"/>
</dbReference>
<evidence type="ECO:0000313" key="13">
    <source>
        <dbReference type="Proteomes" id="UP001232063"/>
    </source>
</evidence>
<keyword evidence="9" id="KW-0802">TPR repeat</keyword>
<evidence type="ECO:0000313" key="12">
    <source>
        <dbReference type="EMBL" id="MDJ1505834.1"/>
    </source>
</evidence>
<evidence type="ECO:0000256" key="1">
    <source>
        <dbReference type="ARBA" id="ARBA00000085"/>
    </source>
</evidence>
<dbReference type="PROSITE" id="PS50005">
    <property type="entry name" value="TPR"/>
    <property type="match status" value="1"/>
</dbReference>
<dbReference type="Pfam" id="PF07730">
    <property type="entry name" value="HisKA_3"/>
    <property type="match status" value="1"/>
</dbReference>
<dbReference type="GO" id="GO:0046983">
    <property type="term" value="F:protein dimerization activity"/>
    <property type="evidence" value="ECO:0007669"/>
    <property type="project" value="InterPro"/>
</dbReference>
<evidence type="ECO:0000256" key="2">
    <source>
        <dbReference type="ARBA" id="ARBA00012438"/>
    </source>
</evidence>
<feature type="domain" description="Histidine kinase" evidence="11">
    <location>
        <begin position="488"/>
        <end position="680"/>
    </location>
</feature>
<keyword evidence="8" id="KW-0902">Two-component regulatory system</keyword>
<name>A0AAE3RCN2_9BACT</name>
<evidence type="ECO:0000259" key="11">
    <source>
        <dbReference type="PROSITE" id="PS50109"/>
    </source>
</evidence>
<dbReference type="SUPFAM" id="SSF48452">
    <property type="entry name" value="TPR-like"/>
    <property type="match status" value="3"/>
</dbReference>
<feature type="repeat" description="TPR" evidence="9">
    <location>
        <begin position="330"/>
        <end position="363"/>
    </location>
</feature>
<protein>
    <recommendedName>
        <fullName evidence="2">histidine kinase</fullName>
        <ecNumber evidence="2">2.7.13.3</ecNumber>
    </recommendedName>
</protein>
<dbReference type="Pfam" id="PF13424">
    <property type="entry name" value="TPR_12"/>
    <property type="match status" value="1"/>
</dbReference>
<reference evidence="12" key="1">
    <citation type="submission" date="2023-05" db="EMBL/GenBank/DDBJ databases">
        <authorList>
            <person name="Zhang X."/>
        </authorList>
    </citation>
    <scope>NUCLEOTIDE SEQUENCE</scope>
    <source>
        <strain evidence="12">BD1B2-1</strain>
    </source>
</reference>
<evidence type="ECO:0000256" key="4">
    <source>
        <dbReference type="ARBA" id="ARBA00022679"/>
    </source>
</evidence>
<dbReference type="GO" id="GO:0005524">
    <property type="term" value="F:ATP binding"/>
    <property type="evidence" value="ECO:0007669"/>
    <property type="project" value="UniProtKB-KW"/>
</dbReference>
<keyword evidence="10" id="KW-0472">Membrane</keyword>
<dbReference type="GO" id="GO:0016020">
    <property type="term" value="C:membrane"/>
    <property type="evidence" value="ECO:0007669"/>
    <property type="project" value="InterPro"/>
</dbReference>
<keyword evidence="10" id="KW-1133">Transmembrane helix</keyword>
<dbReference type="SMART" id="SM00028">
    <property type="entry name" value="TPR"/>
    <property type="match status" value="5"/>
</dbReference>
<evidence type="ECO:0000256" key="10">
    <source>
        <dbReference type="SAM" id="Phobius"/>
    </source>
</evidence>
<dbReference type="InterPro" id="IPR036890">
    <property type="entry name" value="HATPase_C_sf"/>
</dbReference>
<evidence type="ECO:0000256" key="5">
    <source>
        <dbReference type="ARBA" id="ARBA00022741"/>
    </source>
</evidence>
<keyword evidence="7" id="KW-0067">ATP-binding</keyword>
<keyword evidence="3" id="KW-0597">Phosphoprotein</keyword>